<evidence type="ECO:0000313" key="2">
    <source>
        <dbReference type="EMBL" id="KAK3585781.1"/>
    </source>
</evidence>
<name>A0AAE0VQ20_9BIVA</name>
<reference evidence="2" key="3">
    <citation type="submission" date="2023-05" db="EMBL/GenBank/DDBJ databases">
        <authorList>
            <person name="Smith C.H."/>
        </authorList>
    </citation>
    <scope>NUCLEOTIDE SEQUENCE</scope>
    <source>
        <strain evidence="2">CHS0354</strain>
        <tissue evidence="2">Mantle</tissue>
    </source>
</reference>
<dbReference type="AlphaFoldDB" id="A0AAE0VQ20"/>
<organism evidence="2 3">
    <name type="scientific">Potamilus streckersoni</name>
    <dbReference type="NCBI Taxonomy" id="2493646"/>
    <lineage>
        <taxon>Eukaryota</taxon>
        <taxon>Metazoa</taxon>
        <taxon>Spiralia</taxon>
        <taxon>Lophotrochozoa</taxon>
        <taxon>Mollusca</taxon>
        <taxon>Bivalvia</taxon>
        <taxon>Autobranchia</taxon>
        <taxon>Heteroconchia</taxon>
        <taxon>Palaeoheterodonta</taxon>
        <taxon>Unionida</taxon>
        <taxon>Unionoidea</taxon>
        <taxon>Unionidae</taxon>
        <taxon>Ambleminae</taxon>
        <taxon>Lampsilini</taxon>
        <taxon>Potamilus</taxon>
    </lineage>
</organism>
<reference evidence="2" key="1">
    <citation type="journal article" date="2021" name="Genome Biol. Evol.">
        <title>A High-Quality Reference Genome for a Parasitic Bivalve with Doubly Uniparental Inheritance (Bivalvia: Unionida).</title>
        <authorList>
            <person name="Smith C.H."/>
        </authorList>
    </citation>
    <scope>NUCLEOTIDE SEQUENCE</scope>
    <source>
        <strain evidence="2">CHS0354</strain>
    </source>
</reference>
<reference evidence="2" key="2">
    <citation type="journal article" date="2021" name="Genome Biol. Evol.">
        <title>Developing a high-quality reference genome for a parasitic bivalve with doubly uniparental inheritance (Bivalvia: Unionida).</title>
        <authorList>
            <person name="Smith C.H."/>
        </authorList>
    </citation>
    <scope>NUCLEOTIDE SEQUENCE</scope>
    <source>
        <strain evidence="2">CHS0354</strain>
        <tissue evidence="2">Mantle</tissue>
    </source>
</reference>
<feature type="compositionally biased region" description="Polar residues" evidence="1">
    <location>
        <begin position="35"/>
        <end position="47"/>
    </location>
</feature>
<evidence type="ECO:0000256" key="1">
    <source>
        <dbReference type="SAM" id="MobiDB-lite"/>
    </source>
</evidence>
<gene>
    <name evidence="2" type="ORF">CHS0354_010553</name>
</gene>
<keyword evidence="3" id="KW-1185">Reference proteome</keyword>
<feature type="region of interest" description="Disordered" evidence="1">
    <location>
        <begin position="35"/>
        <end position="55"/>
    </location>
</feature>
<sequence>MVRKGTSQSHSHKFAALHLPISATRADTQYTKYQENQRQFTQRQRNPATAKPVKVDKDIFTSSNLKKIELRLYIIPQQRQPKPCSFLQEHNTQQDLSHSLMSKNFDLEATNTYVYK</sequence>
<dbReference type="EMBL" id="JAEAOA010000663">
    <property type="protein sequence ID" value="KAK3585781.1"/>
    <property type="molecule type" value="Genomic_DNA"/>
</dbReference>
<evidence type="ECO:0000313" key="3">
    <source>
        <dbReference type="Proteomes" id="UP001195483"/>
    </source>
</evidence>
<dbReference type="Proteomes" id="UP001195483">
    <property type="component" value="Unassembled WGS sequence"/>
</dbReference>
<proteinExistence type="predicted"/>
<protein>
    <submittedName>
        <fullName evidence="2">Uncharacterized protein</fullName>
    </submittedName>
</protein>
<accession>A0AAE0VQ20</accession>
<comment type="caution">
    <text evidence="2">The sequence shown here is derived from an EMBL/GenBank/DDBJ whole genome shotgun (WGS) entry which is preliminary data.</text>
</comment>